<sequence>MEEVKNETKRKYKYDAFISYRHIEPDLTIAKILHDMIEKFNIPKHLRTTLNENNNENLIDDKHVFRVFRDREELSTKDLSTMIEEAIADSENLIVICSKRTFISPWCRKEVQLFKKIHGVNNIIPVLIEGEPDESFLDELKNLKTTFINSENIEEEKNIELLAADIRPDEVKSPSFKGYEILENSKDPKMNELTKKSLDILKKSEIYRIVASMLNVNYGDLKLRHQERYLKRIIYTSVAASIAMLIFVVSVTTLYLKSVASERKANEQSSLMTLNMANEANLQGNRILGVLIAQEAMKNVSPKMEKYNKLEAQYENILNNSLITLPFSNQFILPTESETASFGISSDSKWLISSGSFNNAIIWDLDNGGIKKTLTFEAPVISIALSPNSKKSYVGTANNKIFEVNMENYEIKNVFGNSTLPAVAMRISKNNKYLFALRNALILDVFDIQNQKKLYSFTFPIDNIITGFAENPQTNNFFILRKDNSITEYDINTGEALIVHASTTNPDKNFFRKMTITDNGTLFYSDIQENTESFIMKNLQSGQINRASNIRNFSSNIVVNKDATLLYVSSLNNFITRFDLSNLKPDEEINVPQRATYLDTKRAQYNESIKTMILSPDENTLAVVLNNMAVGAFSGVKNMTSDSSHEFILNEKSTHKASVDIIKFTPDSKKIITSANDYTIRVMDTESTMGKSQLLNGKIVASSRDKNSILILSGDKISKYNFDTNKEEFIANLDPKFLKVFQQFAITNDVSLVALSDSTNGASASVFDVKQDKKLYTTKSHTVKAGILPFISGLQFSNDGNFLFTLGPDNQLFVHNAKTGEFLFSLEDKENGEATSFIMSNDDNFVAINYITKKSTIFSLKEKKVVQKIDGEVMAINSENNNIKAVYGQVDSKLFVTKPNSKVLYYADNKIKTATGTLKYNTINMSYDGKYYISSIPKNNTIITDLVTGEPVRTLYNSNNDFFISLPVISKDNKKVAYSESKDKIIIMNMYSTEELSKMATRILKGRQLTESELNSIGRRE</sequence>
<dbReference type="InterPro" id="IPR011047">
    <property type="entry name" value="Quinoprotein_ADH-like_sf"/>
</dbReference>
<dbReference type="PROSITE" id="PS50104">
    <property type="entry name" value="TIR"/>
    <property type="match status" value="1"/>
</dbReference>
<evidence type="ECO:0000313" key="6">
    <source>
        <dbReference type="EMBL" id="EEO41746.1"/>
    </source>
</evidence>
<keyword evidence="2" id="KW-0677">Repeat</keyword>
<dbReference type="AlphaFoldDB" id="A0A140PPW7"/>
<dbReference type="Gene3D" id="3.40.50.10140">
    <property type="entry name" value="Toll/interleukin-1 receptor homology (TIR) domain"/>
    <property type="match status" value="1"/>
</dbReference>
<dbReference type="GO" id="GO:0007165">
    <property type="term" value="P:signal transduction"/>
    <property type="evidence" value="ECO:0007669"/>
    <property type="project" value="InterPro"/>
</dbReference>
<dbReference type="InterPro" id="IPR001680">
    <property type="entry name" value="WD40_rpt"/>
</dbReference>
<evidence type="ECO:0000256" key="1">
    <source>
        <dbReference type="ARBA" id="ARBA00022574"/>
    </source>
</evidence>
<dbReference type="RefSeq" id="WP_008700238.1">
    <property type="nucleotide sequence ID" value="NZ_AKBT01000001.1"/>
</dbReference>
<dbReference type="PROSITE" id="PS50082">
    <property type="entry name" value="WD_REPEATS_2"/>
    <property type="match status" value="1"/>
</dbReference>
<keyword evidence="4" id="KW-0812">Transmembrane</keyword>
<proteinExistence type="predicted"/>
<dbReference type="InterPro" id="IPR000157">
    <property type="entry name" value="TIR_dom"/>
</dbReference>
<dbReference type="InterPro" id="IPR015943">
    <property type="entry name" value="WD40/YVTN_repeat-like_dom_sf"/>
</dbReference>
<dbReference type="eggNOG" id="COG3391">
    <property type="taxonomic scope" value="Bacteria"/>
</dbReference>
<dbReference type="Pfam" id="PF13676">
    <property type="entry name" value="TIR_2"/>
    <property type="match status" value="1"/>
</dbReference>
<gene>
    <name evidence="6" type="ORF">FSDG_00305</name>
</gene>
<dbReference type="InterPro" id="IPR035897">
    <property type="entry name" value="Toll_tir_struct_dom_sf"/>
</dbReference>
<dbReference type="SUPFAM" id="SSF52200">
    <property type="entry name" value="Toll/Interleukin receptor TIR domain"/>
    <property type="match status" value="1"/>
</dbReference>
<organism evidence="6">
    <name type="scientific">Fusobacterium animalis 7_1</name>
    <dbReference type="NCBI Taxonomy" id="457405"/>
    <lineage>
        <taxon>Bacteria</taxon>
        <taxon>Fusobacteriati</taxon>
        <taxon>Fusobacteriota</taxon>
        <taxon>Fusobacteriia</taxon>
        <taxon>Fusobacteriales</taxon>
        <taxon>Fusobacteriaceae</taxon>
        <taxon>Fusobacterium</taxon>
    </lineage>
</organism>
<protein>
    <recommendedName>
        <fullName evidence="5">TIR domain-containing protein</fullName>
    </recommendedName>
</protein>
<feature type="transmembrane region" description="Helical" evidence="4">
    <location>
        <begin position="233"/>
        <end position="256"/>
    </location>
</feature>
<feature type="domain" description="TIR" evidence="5">
    <location>
        <begin position="12"/>
        <end position="170"/>
    </location>
</feature>
<keyword evidence="4" id="KW-0472">Membrane</keyword>
<dbReference type="SMART" id="SM00320">
    <property type="entry name" value="WD40"/>
    <property type="match status" value="4"/>
</dbReference>
<dbReference type="HOGENOM" id="CLU_012668_0_0_0"/>
<accession>A0A140PPW7</accession>
<keyword evidence="4" id="KW-1133">Transmembrane helix</keyword>
<reference evidence="6 7" key="1">
    <citation type="submission" date="2013-11" db="EMBL/GenBank/DDBJ databases">
        <title>The Genome Sequence of Fusobacterium sp. 7_1.</title>
        <authorList>
            <consortium name="The Broad Institute Genome Sequencing Platform"/>
            <person name="Earl A."/>
            <person name="Ward D."/>
            <person name="Feldgarden M."/>
            <person name="Gevers D."/>
            <person name="Strauss J."/>
            <person name="Ambrose C.E."/>
            <person name="Allen-Vercoe E."/>
            <person name="Walker B."/>
            <person name="Young S.K."/>
            <person name="Zeng Q."/>
            <person name="Gargeya S."/>
            <person name="Fitzgerald M."/>
            <person name="Haas B."/>
            <person name="Abouelleil A."/>
            <person name="Alvarado L."/>
            <person name="Arachchi H.M."/>
            <person name="Berlin A.M."/>
            <person name="Chapman S.B."/>
            <person name="Goldberg J."/>
            <person name="Griggs A."/>
            <person name="Gujja S."/>
            <person name="Hansen M."/>
            <person name="Howarth C."/>
            <person name="Imamovic A."/>
            <person name="Larimer J."/>
            <person name="McCowen C."/>
            <person name="Montmayeur A."/>
            <person name="Murphy C."/>
            <person name="Neiman D."/>
            <person name="Pearson M."/>
            <person name="Priest M."/>
            <person name="Roberts A."/>
            <person name="Saif S."/>
            <person name="Shea T."/>
            <person name="Sisk P."/>
            <person name="Sykes S."/>
            <person name="Wortman J."/>
            <person name="Nusbaum C."/>
            <person name="Birren B."/>
        </authorList>
    </citation>
    <scope>NUCLEOTIDE SEQUENCE [LARGE SCALE GENOMIC DNA]</scope>
    <source>
        <strain evidence="6 7">7_1</strain>
    </source>
</reference>
<dbReference type="EMBL" id="CP007062">
    <property type="protein sequence ID" value="EEO41746.1"/>
    <property type="molecule type" value="Genomic_DNA"/>
</dbReference>
<evidence type="ECO:0000256" key="2">
    <source>
        <dbReference type="ARBA" id="ARBA00022737"/>
    </source>
</evidence>
<evidence type="ECO:0000256" key="4">
    <source>
        <dbReference type="SAM" id="Phobius"/>
    </source>
</evidence>
<dbReference type="PANTHER" id="PTHR22838">
    <property type="entry name" value="WD REPEAT PROTEIN 26-RELATED"/>
    <property type="match status" value="1"/>
</dbReference>
<dbReference type="PANTHER" id="PTHR22838:SF0">
    <property type="entry name" value="WD REPEAT-CONTAINING PROTEIN 26"/>
    <property type="match status" value="1"/>
</dbReference>
<dbReference type="KEGG" id="fne:FSDG_00305"/>
<feature type="repeat" description="WD" evidence="3">
    <location>
        <begin position="652"/>
        <end position="687"/>
    </location>
</feature>
<keyword evidence="1 3" id="KW-0853">WD repeat</keyword>
<dbReference type="InterPro" id="IPR051350">
    <property type="entry name" value="WD_repeat-ST_regulator"/>
</dbReference>
<dbReference type="SMART" id="SM00255">
    <property type="entry name" value="TIR"/>
    <property type="match status" value="1"/>
</dbReference>
<dbReference type="Gene3D" id="2.130.10.10">
    <property type="entry name" value="YVTN repeat-like/Quinoprotein amine dehydrogenase"/>
    <property type="match status" value="3"/>
</dbReference>
<name>A0A140PPW7_9FUSO</name>
<evidence type="ECO:0000259" key="5">
    <source>
        <dbReference type="PROSITE" id="PS50104"/>
    </source>
</evidence>
<evidence type="ECO:0000313" key="7">
    <source>
        <dbReference type="Proteomes" id="UP000002799"/>
    </source>
</evidence>
<dbReference type="SUPFAM" id="SSF50998">
    <property type="entry name" value="Quinoprotein alcohol dehydrogenase-like"/>
    <property type="match status" value="1"/>
</dbReference>
<dbReference type="SUPFAM" id="SSF82171">
    <property type="entry name" value="DPP6 N-terminal domain-like"/>
    <property type="match status" value="1"/>
</dbReference>
<dbReference type="Proteomes" id="UP000002799">
    <property type="component" value="Chromosome"/>
</dbReference>
<evidence type="ECO:0000256" key="3">
    <source>
        <dbReference type="PROSITE-ProRule" id="PRU00221"/>
    </source>
</evidence>